<protein>
    <submittedName>
        <fullName evidence="3">Sugar phosphate isomerase/epimerase</fullName>
    </submittedName>
</protein>
<gene>
    <name evidence="3" type="ORF">CYJ76_03620</name>
</gene>
<keyword evidence="4" id="KW-1185">Reference proteome</keyword>
<dbReference type="Pfam" id="PF01261">
    <property type="entry name" value="AP_endonuc_2"/>
    <property type="match status" value="1"/>
</dbReference>
<dbReference type="RefSeq" id="WP_070703260.1">
    <property type="nucleotide sequence ID" value="NZ_JBHLVH010000019.1"/>
</dbReference>
<organism evidence="3 4">
    <name type="scientific">Kytococcus schroeteri</name>
    <dbReference type="NCBI Taxonomy" id="138300"/>
    <lineage>
        <taxon>Bacteria</taxon>
        <taxon>Bacillati</taxon>
        <taxon>Actinomycetota</taxon>
        <taxon>Actinomycetes</taxon>
        <taxon>Micrococcales</taxon>
        <taxon>Kytococcaceae</taxon>
        <taxon>Kytococcus</taxon>
    </lineage>
</organism>
<dbReference type="EMBL" id="PKIZ01000005">
    <property type="protein sequence ID" value="PKZ42150.1"/>
    <property type="molecule type" value="Genomic_DNA"/>
</dbReference>
<dbReference type="PANTHER" id="PTHR12110:SF47">
    <property type="match status" value="1"/>
</dbReference>
<dbReference type="InterPro" id="IPR036237">
    <property type="entry name" value="Xyl_isomerase-like_sf"/>
</dbReference>
<comment type="caution">
    <text evidence="3">The sequence shown here is derived from an EMBL/GenBank/DDBJ whole genome shotgun (WGS) entry which is preliminary data.</text>
</comment>
<name>A0A2I1PBZ6_9MICO</name>
<evidence type="ECO:0000256" key="1">
    <source>
        <dbReference type="ARBA" id="ARBA00023277"/>
    </source>
</evidence>
<dbReference type="OrthoDB" id="3248123at2"/>
<keyword evidence="3" id="KW-0413">Isomerase</keyword>
<dbReference type="Gene3D" id="3.20.20.150">
    <property type="entry name" value="Divalent-metal-dependent TIM barrel enzymes"/>
    <property type="match status" value="1"/>
</dbReference>
<dbReference type="InterPro" id="IPR050312">
    <property type="entry name" value="IolE/XylAMocC-like"/>
</dbReference>
<keyword evidence="1" id="KW-0119">Carbohydrate metabolism</keyword>
<evidence type="ECO:0000313" key="4">
    <source>
        <dbReference type="Proteomes" id="UP000234206"/>
    </source>
</evidence>
<proteinExistence type="predicted"/>
<dbReference type="Proteomes" id="UP000234206">
    <property type="component" value="Unassembled WGS sequence"/>
</dbReference>
<reference evidence="3 4" key="1">
    <citation type="submission" date="2017-12" db="EMBL/GenBank/DDBJ databases">
        <title>Phylogenetic diversity of female urinary microbiome.</title>
        <authorList>
            <person name="Thomas-White K."/>
            <person name="Wolfe A.J."/>
        </authorList>
    </citation>
    <scope>NUCLEOTIDE SEQUENCE [LARGE SCALE GENOMIC DNA]</scope>
    <source>
        <strain evidence="3 4">UMB1298</strain>
    </source>
</reference>
<dbReference type="PANTHER" id="PTHR12110">
    <property type="entry name" value="HYDROXYPYRUVATE ISOMERASE"/>
    <property type="match status" value="1"/>
</dbReference>
<dbReference type="GO" id="GO:0016853">
    <property type="term" value="F:isomerase activity"/>
    <property type="evidence" value="ECO:0007669"/>
    <property type="project" value="UniProtKB-KW"/>
</dbReference>
<dbReference type="InterPro" id="IPR013022">
    <property type="entry name" value="Xyl_isomerase-like_TIM-brl"/>
</dbReference>
<evidence type="ECO:0000313" key="3">
    <source>
        <dbReference type="EMBL" id="PKZ42150.1"/>
    </source>
</evidence>
<dbReference type="SUPFAM" id="SSF51658">
    <property type="entry name" value="Xylose isomerase-like"/>
    <property type="match status" value="1"/>
</dbReference>
<accession>A0A2I1PBZ6</accession>
<feature type="domain" description="Xylose isomerase-like TIM barrel" evidence="2">
    <location>
        <begin position="22"/>
        <end position="257"/>
    </location>
</feature>
<evidence type="ECO:0000259" key="2">
    <source>
        <dbReference type="Pfam" id="PF01261"/>
    </source>
</evidence>
<dbReference type="AlphaFoldDB" id="A0A2I1PBZ6"/>
<sequence length="261" mass="28845">MTPWPVGLSASSCYPCKTPYTFEVAERLGYDGVEVMVWGESLSRDARGLQRLSARHGLPILAVDAPTLFLLQHVWGTTWDQIDRSVALAEELGCPTVVAHPPFAWQRLHGRRFVEGVAERQARTEVHIAVENMYPWRVPYAGERGRVPMYLPGWDPTHHDYEHVTLDLSHTATAHADAVAMARAAGRSLRHVHLADGSGSLKDEHLPPGEGTQPCAEVLGMLGELGFEGSVVVEVSTRGMSREEGTDRLRRSLAFAREHLA</sequence>